<feature type="transmembrane region" description="Helical" evidence="1">
    <location>
        <begin position="235"/>
        <end position="253"/>
    </location>
</feature>
<sequence length="323" mass="34916">QVVVQLTRHIEDPDDLRATAVAAVALGCTCFGLLQLLFTQLRLTAFVQYLPYSIPMGFLSGIGLELCSAVALAGGYPSQAAAAAFAAVLCLGSWWRGWSLSVLFPVLLSTSITAFYALGGPSSWLLELESDSDITETAWLWSDVTLGAVHWNHLLWVGPPWLLVLCLLGSFQNCLFAELYTRMPGLVDPVTPDQVLFEFSQSFALGGILGFAGGFHNMACISLSRELKSYSRAPASIVAFLSCGLWLAGLGPMLKVPRFIFAGLLLWVGLKFLRQYLWRPCQMLPRGEAAVIVFVALTMKVGGFPLGVIGGLVLALAHMVVDQ</sequence>
<feature type="transmembrane region" description="Helical" evidence="1">
    <location>
        <begin position="259"/>
        <end position="277"/>
    </location>
</feature>
<dbReference type="PANTHER" id="PTHR43310:SF2">
    <property type="entry name" value="SLC26A_SULP TRANSPORTER DOMAIN-CONTAINING PROTEIN"/>
    <property type="match status" value="1"/>
</dbReference>
<evidence type="ECO:0000313" key="2">
    <source>
        <dbReference type="EMBL" id="CAK0793580.1"/>
    </source>
</evidence>
<evidence type="ECO:0000256" key="1">
    <source>
        <dbReference type="SAM" id="Phobius"/>
    </source>
</evidence>
<dbReference type="EMBL" id="CAUYUJ010000998">
    <property type="protein sequence ID" value="CAK0793580.1"/>
    <property type="molecule type" value="Genomic_DNA"/>
</dbReference>
<feature type="transmembrane region" description="Helical" evidence="1">
    <location>
        <begin position="50"/>
        <end position="72"/>
    </location>
</feature>
<feature type="transmembrane region" description="Helical" evidence="1">
    <location>
        <begin position="102"/>
        <end position="118"/>
    </location>
</feature>
<feature type="non-terminal residue" evidence="2">
    <location>
        <position position="323"/>
    </location>
</feature>
<accession>A0ABN9PL45</accession>
<comment type="caution">
    <text evidence="2">The sequence shown here is derived from an EMBL/GenBank/DDBJ whole genome shotgun (WGS) entry which is preliminary data.</text>
</comment>
<reference evidence="2" key="1">
    <citation type="submission" date="2023-10" db="EMBL/GenBank/DDBJ databases">
        <authorList>
            <person name="Chen Y."/>
            <person name="Shah S."/>
            <person name="Dougan E. K."/>
            <person name="Thang M."/>
            <person name="Chan C."/>
        </authorList>
    </citation>
    <scope>NUCLEOTIDE SEQUENCE [LARGE SCALE GENOMIC DNA]</scope>
</reference>
<dbReference type="InterPro" id="IPR052706">
    <property type="entry name" value="Membrane-Transporter-like"/>
</dbReference>
<protein>
    <recommendedName>
        <fullName evidence="4">Sulfate transporter</fullName>
    </recommendedName>
</protein>
<dbReference type="PANTHER" id="PTHR43310">
    <property type="entry name" value="SULFATE TRANSPORTER YBAR-RELATED"/>
    <property type="match status" value="1"/>
</dbReference>
<feature type="transmembrane region" description="Helical" evidence="1">
    <location>
        <begin position="162"/>
        <end position="183"/>
    </location>
</feature>
<feature type="transmembrane region" description="Helical" evidence="1">
    <location>
        <begin position="289"/>
        <end position="317"/>
    </location>
</feature>
<evidence type="ECO:0000313" key="3">
    <source>
        <dbReference type="Proteomes" id="UP001189429"/>
    </source>
</evidence>
<keyword evidence="1" id="KW-0472">Membrane</keyword>
<name>A0ABN9PL45_9DINO</name>
<keyword evidence="1" id="KW-1133">Transmembrane helix</keyword>
<feature type="non-terminal residue" evidence="2">
    <location>
        <position position="1"/>
    </location>
</feature>
<dbReference type="Proteomes" id="UP001189429">
    <property type="component" value="Unassembled WGS sequence"/>
</dbReference>
<gene>
    <name evidence="2" type="ORF">PCOR1329_LOCUS3836</name>
</gene>
<organism evidence="2 3">
    <name type="scientific">Prorocentrum cordatum</name>
    <dbReference type="NCBI Taxonomy" id="2364126"/>
    <lineage>
        <taxon>Eukaryota</taxon>
        <taxon>Sar</taxon>
        <taxon>Alveolata</taxon>
        <taxon>Dinophyceae</taxon>
        <taxon>Prorocentrales</taxon>
        <taxon>Prorocentraceae</taxon>
        <taxon>Prorocentrum</taxon>
    </lineage>
</organism>
<keyword evidence="1" id="KW-0812">Transmembrane</keyword>
<feature type="transmembrane region" description="Helical" evidence="1">
    <location>
        <begin position="20"/>
        <end position="38"/>
    </location>
</feature>
<proteinExistence type="predicted"/>
<evidence type="ECO:0008006" key="4">
    <source>
        <dbReference type="Google" id="ProtNLM"/>
    </source>
</evidence>
<keyword evidence="3" id="KW-1185">Reference proteome</keyword>